<proteinExistence type="predicted"/>
<gene>
    <name evidence="2" type="ORF">I4I82_33395</name>
</gene>
<dbReference type="Proteomes" id="UP000694300">
    <property type="component" value="Unassembled WGS sequence"/>
</dbReference>
<evidence type="ECO:0000313" key="3">
    <source>
        <dbReference type="Proteomes" id="UP000694300"/>
    </source>
</evidence>
<dbReference type="CDD" id="cd00093">
    <property type="entry name" value="HTH_XRE"/>
    <property type="match status" value="1"/>
</dbReference>
<dbReference type="Pfam" id="PF13560">
    <property type="entry name" value="HTH_31"/>
    <property type="match status" value="1"/>
</dbReference>
<evidence type="ECO:0000313" key="2">
    <source>
        <dbReference type="EMBL" id="MBW0132544.1"/>
    </source>
</evidence>
<name>A0ABS6UJV3_9PSEU</name>
<comment type="caution">
    <text evidence="2">The sequence shown here is derived from an EMBL/GenBank/DDBJ whole genome shotgun (WGS) entry which is preliminary data.</text>
</comment>
<dbReference type="EMBL" id="JADQDF010000002">
    <property type="protein sequence ID" value="MBW0132544.1"/>
    <property type="molecule type" value="Genomic_DNA"/>
</dbReference>
<dbReference type="SMART" id="SM00530">
    <property type="entry name" value="HTH_XRE"/>
    <property type="match status" value="1"/>
</dbReference>
<dbReference type="PROSITE" id="PS50943">
    <property type="entry name" value="HTH_CROC1"/>
    <property type="match status" value="1"/>
</dbReference>
<reference evidence="2 3" key="1">
    <citation type="submission" date="2020-11" db="EMBL/GenBank/DDBJ databases">
        <title>Pseudonocardia abyssalis sp. nov. and Pseudonocardia oceani sp. nov., description and phylogenomic analysis of two novel actinomycetes isolated from the deep Southern Ocean.</title>
        <authorList>
            <person name="Parra J."/>
        </authorList>
    </citation>
    <scope>NUCLEOTIDE SEQUENCE [LARGE SCALE GENOMIC DNA]</scope>
    <source>
        <strain evidence="3">KRD185</strain>
    </source>
</reference>
<feature type="domain" description="HTH cro/C1-type" evidence="1">
    <location>
        <begin position="12"/>
        <end position="70"/>
    </location>
</feature>
<organism evidence="2 3">
    <name type="scientific">Pseudonocardia oceani</name>
    <dbReference type="NCBI Taxonomy" id="2792013"/>
    <lineage>
        <taxon>Bacteria</taxon>
        <taxon>Bacillati</taxon>
        <taxon>Actinomycetota</taxon>
        <taxon>Actinomycetes</taxon>
        <taxon>Pseudonocardiales</taxon>
        <taxon>Pseudonocardiaceae</taxon>
        <taxon>Pseudonocardia</taxon>
    </lineage>
</organism>
<keyword evidence="3" id="KW-1185">Reference proteome</keyword>
<evidence type="ECO:0000259" key="1">
    <source>
        <dbReference type="PROSITE" id="PS50943"/>
    </source>
</evidence>
<sequence length="184" mass="20284">MAEVEQNFATNVREYREQLGLSQEDLAQRMVERGSGFTQATVWKIEQGKRAVRIAEAVALMDALGLPSWMNLTRSPHAFRRDAQLQAAHRYAGVAYAAIKDATAEFLRAQAEVAVAAHEAREAGVAVNSLWTSWLEEPAERAVIEARIAYDREDAIHQDLHGTVSTIMAAIRASGYEPVSTSTT</sequence>
<dbReference type="InterPro" id="IPR001387">
    <property type="entry name" value="Cro/C1-type_HTH"/>
</dbReference>
<accession>A0ABS6UJV3</accession>
<protein>
    <submittedName>
        <fullName evidence="2">Helix-turn-helix transcriptional regulator</fullName>
    </submittedName>
</protein>